<comment type="caution">
    <text evidence="3">The sequence shown here is derived from an EMBL/GenBank/DDBJ whole genome shotgun (WGS) entry which is preliminary data.</text>
</comment>
<dbReference type="Gene3D" id="3.80.10.10">
    <property type="entry name" value="Ribonuclease Inhibitor"/>
    <property type="match status" value="1"/>
</dbReference>
<accession>A0A6A3AXW9</accession>
<proteinExistence type="predicted"/>
<evidence type="ECO:0000313" key="3">
    <source>
        <dbReference type="EMBL" id="KAE8707895.1"/>
    </source>
</evidence>
<dbReference type="InterPro" id="IPR055357">
    <property type="entry name" value="LRR_At1g61320_AtMIF1"/>
</dbReference>
<evidence type="ECO:0000256" key="1">
    <source>
        <dbReference type="SAM" id="SignalP"/>
    </source>
</evidence>
<dbReference type="SUPFAM" id="SSF52058">
    <property type="entry name" value="L domain-like"/>
    <property type="match status" value="1"/>
</dbReference>
<reference evidence="3" key="1">
    <citation type="submission" date="2019-09" db="EMBL/GenBank/DDBJ databases">
        <title>Draft genome information of white flower Hibiscus syriacus.</title>
        <authorList>
            <person name="Kim Y.-M."/>
        </authorList>
    </citation>
    <scope>NUCLEOTIDE SEQUENCE [LARGE SCALE GENOMIC DNA]</scope>
    <source>
        <strain evidence="3">YM2019G1</strain>
    </source>
</reference>
<organism evidence="3 4">
    <name type="scientific">Hibiscus syriacus</name>
    <name type="common">Rose of Sharon</name>
    <dbReference type="NCBI Taxonomy" id="106335"/>
    <lineage>
        <taxon>Eukaryota</taxon>
        <taxon>Viridiplantae</taxon>
        <taxon>Streptophyta</taxon>
        <taxon>Embryophyta</taxon>
        <taxon>Tracheophyta</taxon>
        <taxon>Spermatophyta</taxon>
        <taxon>Magnoliopsida</taxon>
        <taxon>eudicotyledons</taxon>
        <taxon>Gunneridae</taxon>
        <taxon>Pentapetalae</taxon>
        <taxon>rosids</taxon>
        <taxon>malvids</taxon>
        <taxon>Malvales</taxon>
        <taxon>Malvaceae</taxon>
        <taxon>Malvoideae</taxon>
        <taxon>Hibiscus</taxon>
    </lineage>
</organism>
<dbReference type="PANTHER" id="PTHR31900">
    <property type="entry name" value="F-BOX/RNI SUPERFAMILY PROTEIN-RELATED"/>
    <property type="match status" value="1"/>
</dbReference>
<sequence>MLPHCLLLILTIVYHFTQYLVKKDYSFLDFVDRLFSNPKQLSLECFRVHDYWMRSNDIPRDEGYLRLNGWICAALCCGVKGIDIRFMNKDVPTLPTLLFTCQSLVTLKLNIRVRGNMNVPSNTCLPNLKTLHFACSIFQEGYSVLMLISNCHVLETLEFTYCEFGNISKLNIHNLSLKRLVLDFGEMHVHSQIGFNGIEIDTPNLVYFKYVDTMVEGYTISDMKSLERADIEITLLDSVDYERATNLIKGICNIQSLCLAIEDCSGTLFPMPLDPVLAFNNLIELEFCNYYSKNWQGTWIVEYLHCMPNLETLTLYMVSTSEGFRSLPTTVPLCLLFRIKEIEIKHFEGEGHMFEMISYFLKHASVLEKLVILLIDPVENEESTIIEELLSLPKKSKKCKIVTP</sequence>
<dbReference type="InterPro" id="IPR032675">
    <property type="entry name" value="LRR_dom_sf"/>
</dbReference>
<dbReference type="Proteomes" id="UP000436088">
    <property type="component" value="Unassembled WGS sequence"/>
</dbReference>
<feature type="chain" id="PRO_5025513230" description="FBD domain-containing protein" evidence="1">
    <location>
        <begin position="20"/>
        <end position="404"/>
    </location>
</feature>
<dbReference type="InterPro" id="IPR006566">
    <property type="entry name" value="FBD"/>
</dbReference>
<dbReference type="Pfam" id="PF23622">
    <property type="entry name" value="LRR_At1g61320_AtMIF1"/>
    <property type="match status" value="1"/>
</dbReference>
<keyword evidence="4" id="KW-1185">Reference proteome</keyword>
<gene>
    <name evidence="3" type="ORF">F3Y22_tig00110371pilonHSYRG00021</name>
</gene>
<dbReference type="InterPro" id="IPR050232">
    <property type="entry name" value="FBL13/AtMIF1-like"/>
</dbReference>
<name>A0A6A3AXW9_HIBSY</name>
<feature type="domain" description="FBD" evidence="2">
    <location>
        <begin position="333"/>
        <end position="404"/>
    </location>
</feature>
<evidence type="ECO:0000313" key="4">
    <source>
        <dbReference type="Proteomes" id="UP000436088"/>
    </source>
</evidence>
<dbReference type="PANTHER" id="PTHR31900:SF27">
    <property type="entry name" value="FBD DOMAIN-CONTAINING PROTEIN"/>
    <property type="match status" value="1"/>
</dbReference>
<protein>
    <recommendedName>
        <fullName evidence="2">FBD domain-containing protein</fullName>
    </recommendedName>
</protein>
<dbReference type="SMART" id="SM00579">
    <property type="entry name" value="FBD"/>
    <property type="match status" value="1"/>
</dbReference>
<evidence type="ECO:0000259" key="2">
    <source>
        <dbReference type="SMART" id="SM00579"/>
    </source>
</evidence>
<dbReference type="EMBL" id="VEPZ02000957">
    <property type="protein sequence ID" value="KAE8707895.1"/>
    <property type="molecule type" value="Genomic_DNA"/>
</dbReference>
<keyword evidence="1" id="KW-0732">Signal</keyword>
<dbReference type="AlphaFoldDB" id="A0A6A3AXW9"/>
<feature type="signal peptide" evidence="1">
    <location>
        <begin position="1"/>
        <end position="19"/>
    </location>
</feature>